<evidence type="ECO:0000259" key="13">
    <source>
        <dbReference type="Pfam" id="PF19282"/>
    </source>
</evidence>
<keyword evidence="7" id="KW-0819">tRNA processing</keyword>
<dbReference type="Pfam" id="PF08389">
    <property type="entry name" value="Xpo1"/>
    <property type="match status" value="1"/>
</dbReference>
<feature type="domain" description="Exportin-1/Importin-beta-like" evidence="12">
    <location>
        <begin position="104"/>
        <end position="268"/>
    </location>
</feature>
<evidence type="ECO:0000256" key="4">
    <source>
        <dbReference type="ARBA" id="ARBA00022448"/>
    </source>
</evidence>
<dbReference type="AlphaFoldDB" id="A0A178FB52"/>
<dbReference type="GO" id="GO:0031267">
    <property type="term" value="F:small GTPase binding"/>
    <property type="evidence" value="ECO:0007669"/>
    <property type="project" value="InterPro"/>
</dbReference>
<reference evidence="14 15" key="1">
    <citation type="submission" date="2016-05" db="EMBL/GenBank/DDBJ databases">
        <title>Genome sequencing of Trichophyton violaceum CMCC(F)T3l isolated from hair.</title>
        <authorList>
            <person name="Zhan P."/>
            <person name="Tao Y."/>
            <person name="Liu W."/>
        </authorList>
    </citation>
    <scope>NUCLEOTIDE SEQUENCE [LARGE SCALE GENOMIC DNA]</scope>
    <source>
        <strain evidence="15">CMCC(F)T3l</strain>
    </source>
</reference>
<dbReference type="FunFam" id="1.25.10.10:FF:000355">
    <property type="entry name" value="Exportin-T"/>
    <property type="match status" value="1"/>
</dbReference>
<gene>
    <name evidence="14" type="ORF">A7D00_7273</name>
</gene>
<protein>
    <recommendedName>
        <fullName evidence="3 11">Exportin-T</fullName>
    </recommendedName>
    <alternativeName>
        <fullName evidence="11">Exportin(tRNA)</fullName>
    </alternativeName>
    <alternativeName>
        <fullName evidence="11">tRNA exportin</fullName>
    </alternativeName>
</protein>
<evidence type="ECO:0000256" key="7">
    <source>
        <dbReference type="ARBA" id="ARBA00022694"/>
    </source>
</evidence>
<keyword evidence="9 11" id="KW-0539">Nucleus</keyword>
<dbReference type="Gene3D" id="1.25.10.10">
    <property type="entry name" value="Leucine-rich Repeat Variant"/>
    <property type="match status" value="1"/>
</dbReference>
<dbReference type="InterPro" id="IPR040017">
    <property type="entry name" value="XPOT"/>
</dbReference>
<dbReference type="EMBL" id="LHPN01000022">
    <property type="protein sequence ID" value="OAL68783.1"/>
    <property type="molecule type" value="Genomic_DNA"/>
</dbReference>
<evidence type="ECO:0000259" key="12">
    <source>
        <dbReference type="Pfam" id="PF08389"/>
    </source>
</evidence>
<evidence type="ECO:0000256" key="3">
    <source>
        <dbReference type="ARBA" id="ARBA00018928"/>
    </source>
</evidence>
<accession>A0A178FB52</accession>
<evidence type="ECO:0000256" key="2">
    <source>
        <dbReference type="ARBA" id="ARBA00009466"/>
    </source>
</evidence>
<proteinExistence type="inferred from homology"/>
<dbReference type="SUPFAM" id="SSF48371">
    <property type="entry name" value="ARM repeat"/>
    <property type="match status" value="1"/>
</dbReference>
<dbReference type="GO" id="GO:0016363">
    <property type="term" value="C:nuclear matrix"/>
    <property type="evidence" value="ECO:0007669"/>
    <property type="project" value="TreeGrafter"/>
</dbReference>
<evidence type="ECO:0000256" key="10">
    <source>
        <dbReference type="ARBA" id="ARBA00025147"/>
    </source>
</evidence>
<dbReference type="GO" id="GO:0005643">
    <property type="term" value="C:nuclear pore"/>
    <property type="evidence" value="ECO:0007669"/>
    <property type="project" value="TreeGrafter"/>
</dbReference>
<dbReference type="PANTHER" id="PTHR15952:SF11">
    <property type="entry name" value="EXPORTIN-T"/>
    <property type="match status" value="1"/>
</dbReference>
<name>A0A178FB52_TRIVO</name>
<dbReference type="Pfam" id="PF19282">
    <property type="entry name" value="Exportin-T"/>
    <property type="match status" value="1"/>
</dbReference>
<dbReference type="PANTHER" id="PTHR15952">
    <property type="entry name" value="EXPORTIN-T/LOS1"/>
    <property type="match status" value="1"/>
</dbReference>
<evidence type="ECO:0000256" key="1">
    <source>
        <dbReference type="ARBA" id="ARBA00004496"/>
    </source>
</evidence>
<comment type="similarity">
    <text evidence="2 11">Belongs to the exportin family.</text>
</comment>
<evidence type="ECO:0000256" key="5">
    <source>
        <dbReference type="ARBA" id="ARBA00022490"/>
    </source>
</evidence>
<keyword evidence="15" id="KW-1185">Reference proteome</keyword>
<dbReference type="InterPro" id="IPR016024">
    <property type="entry name" value="ARM-type_fold"/>
</dbReference>
<sequence>MEEQVANAIEIAGNPASDQALKAQAFEYISQLRSDPSGWQPCLSIFTKFPRHSEIVRHVALEIVNSATQSGQVDLQGLGFIKDSLMSYLQEMYGAGATSEPDQANIQNKIAQTITYLFSALYANGWDTFFDDILRLTYKSPDNQVRDNVLGTIFFLRVINSIHDEIGDVLLSRSRAEQDRANTLKDLIRERDVQKLVSSWQEILTQWQEQDNVITAMVLKAIGSWVSWINISLVVNQGMLDLLFHQLAKAKDVSLCNGGERVRDAAIDVFTEIVGKKMKPSDKVDMIVFLNLESIVSQLSTSPPLHEYRFTSKYDTDLAETVAKLVNITALDIVKALESESVDAATKEKAEALLQAFLPHVLRYFSDEYDEICSTIVPCVNDMLTYFRKVAKKNPELASQQNHMLLPILKAIIQKMRYDETSSWGSEDDQTDEAEFQELRRRLNVLQQIIASTNEQLFIEAVTDVVRSTFSSLRQPGAQLDWRDLDLALHEMFLFGDLAMKAGGLYNKHKPNNPAAERLIEMMLVMVESDVRSFNHPATQLQYMEICVRYSTFFEHHSHLLLGVLEGFLSLAHHQMLKVRTRSWYLFHRLVKHLRAFVGNVAQTVVEALSDLLTINAEVPGDNSDGDDLSSEDIGGSRDTVFTSQLYLFEAIGTICSTASSVEKQVYFAQSIMNPIFMDMEKNLPAAQANDERAILQIHHDIMALGTLAKGYSDWVPGSTSPQTPPPPEVSETFGQVSEATLVALESLKNSFTIRTAARFAFSRLIGVRGSRNLPQLPRWIDGLLTPTSSKDEMALFLRLLDQVIFGFKSEIYSILDTLWTPFLQRVFSGIAEPISGTDDEIQLAELKREYLNFLLMILNNDLGSVIISSSNQSIFETVISTIEHFAKDVDDFPTAKMAFLVLARMSSLWGGPDIVAPVNGTNTTQQETALPGFAQFMITRFSPLCWALPMNSSFNSKDAQAKQVLGEAAAMQKVIYSKTGPEYLQWLRTSELPGMGMGEDLINEYVSSLEQLDVKAFRQFFQRFPPAVPFILSSTASDRTNVAENHPTIKNKKKLHLLFAEKISISSVLDQSTLLQLHSPC</sequence>
<evidence type="ECO:0000256" key="6">
    <source>
        <dbReference type="ARBA" id="ARBA00022555"/>
    </source>
</evidence>
<comment type="function">
    <text evidence="10">tRNA nucleus export receptor which facilitates tRNA translocation across the nuclear pore complex. Involved in pre-tRNA splicing, probably by affecting the interaction of pre-tRNA with splicing endonuclease.</text>
</comment>
<evidence type="ECO:0000313" key="14">
    <source>
        <dbReference type="EMBL" id="OAL68783.1"/>
    </source>
</evidence>
<dbReference type="InterPro" id="IPR045546">
    <property type="entry name" value="Exportin-T_C"/>
</dbReference>
<dbReference type="OrthoDB" id="26399at2759"/>
<evidence type="ECO:0000313" key="15">
    <source>
        <dbReference type="Proteomes" id="UP000243519"/>
    </source>
</evidence>
<dbReference type="GO" id="GO:0000049">
    <property type="term" value="F:tRNA binding"/>
    <property type="evidence" value="ECO:0007669"/>
    <property type="project" value="UniProtKB-UniRule"/>
</dbReference>
<keyword evidence="8 11" id="KW-0694">RNA-binding</keyword>
<dbReference type="GO" id="GO:0008033">
    <property type="term" value="P:tRNA processing"/>
    <property type="evidence" value="ECO:0007669"/>
    <property type="project" value="UniProtKB-KW"/>
</dbReference>
<dbReference type="Proteomes" id="UP000243519">
    <property type="component" value="Unassembled WGS sequence"/>
</dbReference>
<keyword evidence="4 11" id="KW-0813">Transport</keyword>
<keyword evidence="5 11" id="KW-0963">Cytoplasm</keyword>
<evidence type="ECO:0000256" key="8">
    <source>
        <dbReference type="ARBA" id="ARBA00022884"/>
    </source>
</evidence>
<comment type="subcellular location">
    <subcellularLocation>
        <location evidence="1 11">Cytoplasm</location>
    </subcellularLocation>
    <subcellularLocation>
        <location evidence="11">Nucleus</location>
    </subcellularLocation>
    <text evidence="11">Shuttles between the nucleus and the cytoplasm.</text>
</comment>
<dbReference type="GO" id="GO:0005737">
    <property type="term" value="C:cytoplasm"/>
    <property type="evidence" value="ECO:0007669"/>
    <property type="project" value="UniProtKB-SubCell"/>
</dbReference>
<dbReference type="InterPro" id="IPR011989">
    <property type="entry name" value="ARM-like"/>
</dbReference>
<feature type="domain" description="Exportin-T C-terminal" evidence="13">
    <location>
        <begin position="345"/>
        <end position="1025"/>
    </location>
</feature>
<organism evidence="14 15">
    <name type="scientific">Trichophyton violaceum</name>
    <dbReference type="NCBI Taxonomy" id="34388"/>
    <lineage>
        <taxon>Eukaryota</taxon>
        <taxon>Fungi</taxon>
        <taxon>Dikarya</taxon>
        <taxon>Ascomycota</taxon>
        <taxon>Pezizomycotina</taxon>
        <taxon>Eurotiomycetes</taxon>
        <taxon>Eurotiomycetidae</taxon>
        <taxon>Onygenales</taxon>
        <taxon>Arthrodermataceae</taxon>
        <taxon>Trichophyton</taxon>
    </lineage>
</organism>
<evidence type="ECO:0000256" key="9">
    <source>
        <dbReference type="ARBA" id="ARBA00023242"/>
    </source>
</evidence>
<dbReference type="GO" id="GO:0071528">
    <property type="term" value="P:tRNA re-export from nucleus"/>
    <property type="evidence" value="ECO:0007669"/>
    <property type="project" value="UniProtKB-UniRule"/>
</dbReference>
<comment type="caution">
    <text evidence="14">The sequence shown here is derived from an EMBL/GenBank/DDBJ whole genome shotgun (WGS) entry which is preliminary data.</text>
</comment>
<keyword evidence="6 11" id="KW-0820">tRNA-binding</keyword>
<evidence type="ECO:0000256" key="11">
    <source>
        <dbReference type="RuleBase" id="RU366037"/>
    </source>
</evidence>
<dbReference type="InterPro" id="IPR013598">
    <property type="entry name" value="Exportin-1/Importin-b-like"/>
</dbReference>